<dbReference type="InterPro" id="IPR001356">
    <property type="entry name" value="HD"/>
</dbReference>
<name>A0A151J8S1_9HYME</name>
<feature type="compositionally biased region" description="Low complexity" evidence="9">
    <location>
        <begin position="311"/>
        <end position="324"/>
    </location>
</feature>
<evidence type="ECO:0000256" key="3">
    <source>
        <dbReference type="ARBA" id="ARBA00023155"/>
    </source>
</evidence>
<dbReference type="FunFam" id="1.10.260.40:FF:000001">
    <property type="entry name" value="POU domain protein"/>
    <property type="match status" value="1"/>
</dbReference>
<evidence type="ECO:0000256" key="8">
    <source>
        <dbReference type="RuleBase" id="RU361194"/>
    </source>
</evidence>
<dbReference type="Gene3D" id="1.10.10.60">
    <property type="entry name" value="Homeodomain-like"/>
    <property type="match status" value="1"/>
</dbReference>
<keyword evidence="4 8" id="KW-0804">Transcription</keyword>
<dbReference type="PRINTS" id="PR00028">
    <property type="entry name" value="POUDOMAIN"/>
</dbReference>
<dbReference type="InterPro" id="IPR010982">
    <property type="entry name" value="Lambda_DNA-bd_dom_sf"/>
</dbReference>
<feature type="region of interest" description="Disordered" evidence="9">
    <location>
        <begin position="421"/>
        <end position="460"/>
    </location>
</feature>
<feature type="region of interest" description="Disordered" evidence="9">
    <location>
        <begin position="1"/>
        <end position="119"/>
    </location>
</feature>
<evidence type="ECO:0000256" key="6">
    <source>
        <dbReference type="PROSITE-ProRule" id="PRU00108"/>
    </source>
</evidence>
<dbReference type="FunFam" id="1.10.10.60:FF:000005">
    <property type="entry name" value="POU domain protein"/>
    <property type="match status" value="1"/>
</dbReference>
<feature type="compositionally biased region" description="Polar residues" evidence="9">
    <location>
        <begin position="444"/>
        <end position="460"/>
    </location>
</feature>
<sequence length="460" mass="49559">MHAKLGISPGSDALGRIDKEPTSPESIQDADLHGDVDGPELSGDDRSIASDIQDATEAHLDNDSMDSDREALNLVTDVSQRNSSSGTSGSASSPSSGISSQLTGSHQQQHTSGQQNNSNSALATAQLLSQQLLMHGALGTQDLQALASTLQHHQLQSLQQQLQQFAMFQANPAAGQLPPFFLQNQVQAAAQLLQKQQVLQNSGNLVGRSLAQRSSPPPSTPPAVKPTRLEPSPEETTDLEELEQFAKTFKQRRIKLGFTQGDVGLAMGKLYGNDFSQTTISRFEALNLSFKNMCKLKPLLQKWLEDADNSLNNPNSLSNPLTTPEAIGRRRKKRTSIETSVRVALEKAFIQNPKPTSEEITILADSLAMEKEVVRVWFCNRRQKEKRINPPTAAMGSPTMTSPAPSVFASLANSISGSPLALTTHSSSAGHSHPHPTPIPLALVTSSGGNYHPLNNKSHE</sequence>
<keyword evidence="5 6" id="KW-0539">Nucleus</keyword>
<feature type="compositionally biased region" description="Pro residues" evidence="9">
    <location>
        <begin position="215"/>
        <end position="224"/>
    </location>
</feature>
<evidence type="ECO:0000256" key="4">
    <source>
        <dbReference type="ARBA" id="ARBA00023163"/>
    </source>
</evidence>
<evidence type="ECO:0000256" key="2">
    <source>
        <dbReference type="ARBA" id="ARBA00023125"/>
    </source>
</evidence>
<dbReference type="SMART" id="SM00352">
    <property type="entry name" value="POU"/>
    <property type="match status" value="1"/>
</dbReference>
<dbReference type="PROSITE" id="PS51179">
    <property type="entry name" value="POU_3"/>
    <property type="match status" value="1"/>
</dbReference>
<dbReference type="GO" id="GO:0001228">
    <property type="term" value="F:DNA-binding transcription activator activity, RNA polymerase II-specific"/>
    <property type="evidence" value="ECO:0007669"/>
    <property type="project" value="UniProtKB-ARBA"/>
</dbReference>
<comment type="similarity">
    <text evidence="8">Belongs to the POU transcription factor family.</text>
</comment>
<comment type="subcellular location">
    <subcellularLocation>
        <location evidence="1 6 7">Nucleus</location>
    </subcellularLocation>
</comment>
<dbReference type="PANTHER" id="PTHR11636">
    <property type="entry name" value="POU DOMAIN"/>
    <property type="match status" value="1"/>
</dbReference>
<dbReference type="PROSITE" id="PS00027">
    <property type="entry name" value="HOMEOBOX_1"/>
    <property type="match status" value="1"/>
</dbReference>
<dbReference type="PROSITE" id="PS00035">
    <property type="entry name" value="POU_1"/>
    <property type="match status" value="1"/>
</dbReference>
<reference evidence="12 13" key="1">
    <citation type="submission" date="2015-09" db="EMBL/GenBank/DDBJ databases">
        <title>Trachymyrmex cornetzi WGS genome.</title>
        <authorList>
            <person name="Nygaard S."/>
            <person name="Hu H."/>
            <person name="Boomsma J."/>
            <person name="Zhang G."/>
        </authorList>
    </citation>
    <scope>NUCLEOTIDE SEQUENCE [LARGE SCALE GENOMIC DNA]</scope>
    <source>
        <strain evidence="12">Tcor2-1</strain>
        <tissue evidence="12">Whole body</tissue>
    </source>
</reference>
<dbReference type="PROSITE" id="PS00465">
    <property type="entry name" value="POU_2"/>
    <property type="match status" value="1"/>
</dbReference>
<feature type="DNA-binding region" description="Homeobox" evidence="6">
    <location>
        <begin position="330"/>
        <end position="389"/>
    </location>
</feature>
<protein>
    <recommendedName>
        <fullName evidence="8">POU domain protein</fullName>
    </recommendedName>
</protein>
<proteinExistence type="inferred from homology"/>
<gene>
    <name evidence="12" type="ORF">ALC57_06485</name>
</gene>
<dbReference type="STRING" id="471704.A0A151J8S1"/>
<feature type="domain" description="Homeobox" evidence="10">
    <location>
        <begin position="328"/>
        <end position="388"/>
    </location>
</feature>
<dbReference type="InterPro" id="IPR017970">
    <property type="entry name" value="Homeobox_CS"/>
</dbReference>
<dbReference type="InterPro" id="IPR000327">
    <property type="entry name" value="POU_dom"/>
</dbReference>
<keyword evidence="2 6" id="KW-0238">DNA-binding</keyword>
<organism evidence="12 13">
    <name type="scientific">Trachymyrmex cornetzi</name>
    <dbReference type="NCBI Taxonomy" id="471704"/>
    <lineage>
        <taxon>Eukaryota</taxon>
        <taxon>Metazoa</taxon>
        <taxon>Ecdysozoa</taxon>
        <taxon>Arthropoda</taxon>
        <taxon>Hexapoda</taxon>
        <taxon>Insecta</taxon>
        <taxon>Pterygota</taxon>
        <taxon>Neoptera</taxon>
        <taxon>Endopterygota</taxon>
        <taxon>Hymenoptera</taxon>
        <taxon>Apocrita</taxon>
        <taxon>Aculeata</taxon>
        <taxon>Formicoidea</taxon>
        <taxon>Formicidae</taxon>
        <taxon>Myrmicinae</taxon>
        <taxon>Trachymyrmex</taxon>
    </lineage>
</organism>
<keyword evidence="13" id="KW-1185">Reference proteome</keyword>
<evidence type="ECO:0000259" key="10">
    <source>
        <dbReference type="PROSITE" id="PS50071"/>
    </source>
</evidence>
<feature type="compositionally biased region" description="Low complexity" evidence="9">
    <location>
        <begin position="83"/>
        <end position="119"/>
    </location>
</feature>
<feature type="domain" description="POU-specific" evidence="11">
    <location>
        <begin position="234"/>
        <end position="308"/>
    </location>
</feature>
<dbReference type="GO" id="GO:0050793">
    <property type="term" value="P:regulation of developmental process"/>
    <property type="evidence" value="ECO:0007669"/>
    <property type="project" value="UniProtKB-ARBA"/>
</dbReference>
<dbReference type="Proteomes" id="UP000078492">
    <property type="component" value="Unassembled WGS sequence"/>
</dbReference>
<dbReference type="SUPFAM" id="SSF47413">
    <property type="entry name" value="lambda repressor-like DNA-binding domains"/>
    <property type="match status" value="1"/>
</dbReference>
<dbReference type="PROSITE" id="PS50071">
    <property type="entry name" value="HOMEOBOX_2"/>
    <property type="match status" value="1"/>
</dbReference>
<dbReference type="GO" id="GO:0048813">
    <property type="term" value="P:dendrite morphogenesis"/>
    <property type="evidence" value="ECO:0007669"/>
    <property type="project" value="UniProtKB-ARBA"/>
</dbReference>
<evidence type="ECO:0000256" key="5">
    <source>
        <dbReference type="ARBA" id="ARBA00023242"/>
    </source>
</evidence>
<dbReference type="AlphaFoldDB" id="A0A151J8S1"/>
<evidence type="ECO:0000256" key="7">
    <source>
        <dbReference type="RuleBase" id="RU000682"/>
    </source>
</evidence>
<dbReference type="GO" id="GO:0005634">
    <property type="term" value="C:nucleus"/>
    <property type="evidence" value="ECO:0007669"/>
    <property type="project" value="UniProtKB-SubCell"/>
</dbReference>
<dbReference type="InterPro" id="IPR013847">
    <property type="entry name" value="POU"/>
</dbReference>
<dbReference type="CDD" id="cd00086">
    <property type="entry name" value="homeodomain"/>
    <property type="match status" value="1"/>
</dbReference>
<accession>A0A151J8S1</accession>
<dbReference type="InterPro" id="IPR050255">
    <property type="entry name" value="POU_domain_TF"/>
</dbReference>
<dbReference type="EMBL" id="KQ979528">
    <property type="protein sequence ID" value="KYN21145.1"/>
    <property type="molecule type" value="Genomic_DNA"/>
</dbReference>
<evidence type="ECO:0000256" key="9">
    <source>
        <dbReference type="SAM" id="MobiDB-lite"/>
    </source>
</evidence>
<dbReference type="SUPFAM" id="SSF46689">
    <property type="entry name" value="Homeodomain-like"/>
    <property type="match status" value="1"/>
</dbReference>
<dbReference type="Gene3D" id="1.10.260.40">
    <property type="entry name" value="lambda repressor-like DNA-binding domains"/>
    <property type="match status" value="1"/>
</dbReference>
<evidence type="ECO:0000313" key="13">
    <source>
        <dbReference type="Proteomes" id="UP000078492"/>
    </source>
</evidence>
<dbReference type="SMART" id="SM00389">
    <property type="entry name" value="HOX"/>
    <property type="match status" value="1"/>
</dbReference>
<dbReference type="PANTHER" id="PTHR11636:SF76">
    <property type="entry name" value="PROTEIN NUBBIN"/>
    <property type="match status" value="1"/>
</dbReference>
<dbReference type="InterPro" id="IPR009057">
    <property type="entry name" value="Homeodomain-like_sf"/>
</dbReference>
<feature type="compositionally biased region" description="Basic and acidic residues" evidence="9">
    <location>
        <begin position="56"/>
        <end position="71"/>
    </location>
</feature>
<evidence type="ECO:0000313" key="12">
    <source>
        <dbReference type="EMBL" id="KYN21145.1"/>
    </source>
</evidence>
<evidence type="ECO:0000256" key="1">
    <source>
        <dbReference type="ARBA" id="ARBA00004123"/>
    </source>
</evidence>
<feature type="region of interest" description="Disordered" evidence="9">
    <location>
        <begin position="311"/>
        <end position="334"/>
    </location>
</feature>
<evidence type="ECO:0000259" key="11">
    <source>
        <dbReference type="PROSITE" id="PS51179"/>
    </source>
</evidence>
<dbReference type="GO" id="GO:0000978">
    <property type="term" value="F:RNA polymerase II cis-regulatory region sequence-specific DNA binding"/>
    <property type="evidence" value="ECO:0007669"/>
    <property type="project" value="TreeGrafter"/>
</dbReference>
<dbReference type="GO" id="GO:0002805">
    <property type="term" value="P:regulation of antimicrobial peptide biosynthetic process"/>
    <property type="evidence" value="ECO:0007669"/>
    <property type="project" value="UniProtKB-ARBA"/>
</dbReference>
<dbReference type="Pfam" id="PF00157">
    <property type="entry name" value="Pou"/>
    <property type="match status" value="1"/>
</dbReference>
<feature type="region of interest" description="Disordered" evidence="9">
    <location>
        <begin position="208"/>
        <end position="238"/>
    </location>
</feature>
<keyword evidence="3 6" id="KW-0371">Homeobox</keyword>
<dbReference type="Pfam" id="PF00046">
    <property type="entry name" value="Homeodomain"/>
    <property type="match status" value="1"/>
</dbReference>